<dbReference type="Proteomes" id="UP000295499">
    <property type="component" value="Unassembled WGS sequence"/>
</dbReference>
<evidence type="ECO:0000313" key="3">
    <source>
        <dbReference type="EMBL" id="TDO24704.1"/>
    </source>
</evidence>
<reference evidence="3 4" key="1">
    <citation type="submission" date="2019-03" db="EMBL/GenBank/DDBJ databases">
        <title>Genomic Encyclopedia of Archaeal and Bacterial Type Strains, Phase II (KMG-II): from individual species to whole genera.</title>
        <authorList>
            <person name="Goeker M."/>
        </authorList>
    </citation>
    <scope>NUCLEOTIDE SEQUENCE [LARGE SCALE GENOMIC DNA]</scope>
    <source>
        <strain evidence="3 4">DSM 19034</strain>
    </source>
</reference>
<sequence>MKTVFKRNLLIATTLLLSTTAFAQRNSNATISTNNNGKTVEMSLQNDQLTALTIDGKKIPENDWKNYSELISTTMAKVKTDNASAKRDRERASQDRIQATRDRENALADKKSAAGDLQRAKDDRARAATDQARATRDRERATLDRVRATKDRERATKERKMISSLTADLVADHVIKNSESLYDLEITETGITVNNVKQPDALFKKYSNKYGSFTGRKFNYTFHQEHN</sequence>
<feature type="region of interest" description="Disordered" evidence="1">
    <location>
        <begin position="81"/>
        <end position="139"/>
    </location>
</feature>
<name>A0A4R6IQP8_9SPHI</name>
<dbReference type="AlphaFoldDB" id="A0A4R6IQP8"/>
<keyword evidence="2" id="KW-0732">Signal</keyword>
<comment type="caution">
    <text evidence="3">The sequence shown here is derived from an EMBL/GenBank/DDBJ whole genome shotgun (WGS) entry which is preliminary data.</text>
</comment>
<protein>
    <submittedName>
        <fullName evidence="3">Uncharacterized protein</fullName>
    </submittedName>
</protein>
<dbReference type="RefSeq" id="WP_133552918.1">
    <property type="nucleotide sequence ID" value="NZ_SNWM01000001.1"/>
</dbReference>
<feature type="chain" id="PRO_5020392480" evidence="2">
    <location>
        <begin position="24"/>
        <end position="227"/>
    </location>
</feature>
<dbReference type="EMBL" id="SNWM01000001">
    <property type="protein sequence ID" value="TDO24704.1"/>
    <property type="molecule type" value="Genomic_DNA"/>
</dbReference>
<feature type="signal peptide" evidence="2">
    <location>
        <begin position="1"/>
        <end position="23"/>
    </location>
</feature>
<evidence type="ECO:0000256" key="1">
    <source>
        <dbReference type="SAM" id="MobiDB-lite"/>
    </source>
</evidence>
<keyword evidence="4" id="KW-1185">Reference proteome</keyword>
<evidence type="ECO:0000313" key="4">
    <source>
        <dbReference type="Proteomes" id="UP000295499"/>
    </source>
</evidence>
<organism evidence="3 4">
    <name type="scientific">Pedobacter duraquae</name>
    <dbReference type="NCBI Taxonomy" id="425511"/>
    <lineage>
        <taxon>Bacteria</taxon>
        <taxon>Pseudomonadati</taxon>
        <taxon>Bacteroidota</taxon>
        <taxon>Sphingobacteriia</taxon>
        <taxon>Sphingobacteriales</taxon>
        <taxon>Sphingobacteriaceae</taxon>
        <taxon>Pedobacter</taxon>
    </lineage>
</organism>
<accession>A0A4R6IQP8</accession>
<proteinExistence type="predicted"/>
<gene>
    <name evidence="3" type="ORF">CLV32_0997</name>
</gene>
<dbReference type="OrthoDB" id="791896at2"/>
<evidence type="ECO:0000256" key="2">
    <source>
        <dbReference type="SAM" id="SignalP"/>
    </source>
</evidence>